<evidence type="ECO:0000256" key="1">
    <source>
        <dbReference type="ARBA" id="ARBA00004651"/>
    </source>
</evidence>
<accession>A0A4R1L5Z4</accession>
<comment type="similarity">
    <text evidence="2 12">Belongs to the cytochrome ubiquinol oxidase subunit 1 family.</text>
</comment>
<gene>
    <name evidence="13" type="ORF">C7378_1178</name>
</gene>
<dbReference type="GO" id="GO:0019646">
    <property type="term" value="P:aerobic electron transport chain"/>
    <property type="evidence" value="ECO:0007669"/>
    <property type="project" value="InterPro"/>
</dbReference>
<evidence type="ECO:0000256" key="8">
    <source>
        <dbReference type="ARBA" id="ARBA00022982"/>
    </source>
</evidence>
<evidence type="ECO:0000256" key="3">
    <source>
        <dbReference type="ARBA" id="ARBA00022448"/>
    </source>
</evidence>
<dbReference type="PIRSF" id="PIRSF006446">
    <property type="entry name" value="Cyt_quinol_oxidase_1"/>
    <property type="match status" value="1"/>
</dbReference>
<proteinExistence type="inferred from homology"/>
<feature type="transmembrane region" description="Helical" evidence="12">
    <location>
        <begin position="325"/>
        <end position="348"/>
    </location>
</feature>
<dbReference type="GO" id="GO:0070069">
    <property type="term" value="C:cytochrome complex"/>
    <property type="evidence" value="ECO:0007669"/>
    <property type="project" value="UniProtKB-UniRule"/>
</dbReference>
<dbReference type="Proteomes" id="UP000295210">
    <property type="component" value="Unassembled WGS sequence"/>
</dbReference>
<dbReference type="EMBL" id="SMGK01000002">
    <property type="protein sequence ID" value="TCK73565.1"/>
    <property type="molecule type" value="Genomic_DNA"/>
</dbReference>
<keyword evidence="11 12" id="KW-0472">Membrane</keyword>
<dbReference type="AlphaFoldDB" id="A0A4R1L5Z4"/>
<comment type="caution">
    <text evidence="13">The sequence shown here is derived from an EMBL/GenBank/DDBJ whole genome shotgun (WGS) entry which is preliminary data.</text>
</comment>
<dbReference type="Pfam" id="PF01654">
    <property type="entry name" value="Cyt_bd_oxida_I"/>
    <property type="match status" value="1"/>
</dbReference>
<dbReference type="InterPro" id="IPR002585">
    <property type="entry name" value="Cyt-d_ubiquinol_oxidase_su_1"/>
</dbReference>
<dbReference type="GO" id="GO:0005886">
    <property type="term" value="C:plasma membrane"/>
    <property type="evidence" value="ECO:0007669"/>
    <property type="project" value="UniProtKB-SubCell"/>
</dbReference>
<dbReference type="PANTHER" id="PTHR30365:SF14">
    <property type="entry name" value="CYTOCHROME BD MENAQUINOL OXIDASE SUBUNIT I-RELATED"/>
    <property type="match status" value="1"/>
</dbReference>
<evidence type="ECO:0000256" key="4">
    <source>
        <dbReference type="ARBA" id="ARBA00022475"/>
    </source>
</evidence>
<feature type="transmembrane region" description="Helical" evidence="12">
    <location>
        <begin position="54"/>
        <end position="73"/>
    </location>
</feature>
<keyword evidence="6 12" id="KW-0812">Transmembrane</keyword>
<name>A0A4R1L5Z4_9BACT</name>
<keyword evidence="9 12" id="KW-1133">Transmembrane helix</keyword>
<keyword evidence="4 12" id="KW-1003">Cell membrane</keyword>
<reference evidence="13 14" key="1">
    <citation type="submission" date="2019-03" db="EMBL/GenBank/DDBJ databases">
        <title>Genomic Encyclopedia of Type Strains, Phase IV (KMG-IV): sequencing the most valuable type-strain genomes for metagenomic binning, comparative biology and taxonomic classification.</title>
        <authorList>
            <person name="Goeker M."/>
        </authorList>
    </citation>
    <scope>NUCLEOTIDE SEQUENCE [LARGE SCALE GENOMIC DNA]</scope>
    <source>
        <strain evidence="13 14">DSM 103428</strain>
    </source>
</reference>
<dbReference type="GO" id="GO:0009055">
    <property type="term" value="F:electron transfer activity"/>
    <property type="evidence" value="ECO:0007669"/>
    <property type="project" value="UniProtKB-UniRule"/>
</dbReference>
<sequence length="451" mass="50616">MRRMDTFLLHRIHFAFTITYHYLFPQLTMGLALLIVVLKFIALKNNDERYNAAARFWARLFAVNFVLGVVTGIPMEFQFGTNWAEFSRRTGGVIGQPLAMEGVFSFFLESTFLGLFLFAEKRLTKLAHFGSALMVFIGSWISGFFIIVTDAWMQHPVAYHLLPNGTYEVSSFWGLLFNPWAWLQYAHNMCGAVVTAAFVMAATGAFYLLDGKHVEYGKLFLKVGVIAGLASCIVQIFPTGDLHGRAVAKYQPAAMAGMEGLFRTEKGAPIVLMGQPDIEHEKIDNPIAANKVLSFLIYGTTSAEVQGLDSFPRDQWPTALPLLYYSYHIMAGLGTYFAFIMTLAAFLLWRGKLYTTRWVLWPLLLSFPLPYIANTAGWMTAEIGRQPWLVYGLMRTSQGYSTHVSEGNSLFTLLGFMGMYTVLSILWVVIVYRLIGAGPQTAEAHYETMTA</sequence>
<dbReference type="GO" id="GO:0020037">
    <property type="term" value="F:heme binding"/>
    <property type="evidence" value="ECO:0007669"/>
    <property type="project" value="TreeGrafter"/>
</dbReference>
<feature type="transmembrane region" description="Helical" evidence="12">
    <location>
        <begin position="410"/>
        <end position="432"/>
    </location>
</feature>
<keyword evidence="10 12" id="KW-0408">Iron</keyword>
<comment type="subcellular location">
    <subcellularLocation>
        <location evidence="1">Cell membrane</location>
        <topology evidence="1">Multi-pass membrane protein</topology>
    </subcellularLocation>
</comment>
<keyword evidence="5 12" id="KW-0349">Heme</keyword>
<evidence type="ECO:0000256" key="7">
    <source>
        <dbReference type="ARBA" id="ARBA00022723"/>
    </source>
</evidence>
<protein>
    <submittedName>
        <fullName evidence="13">Cytochrome bd-I ubiquinol oxidase subunit 1 apoprotein</fullName>
    </submittedName>
</protein>
<dbReference type="GO" id="GO:0016682">
    <property type="term" value="F:oxidoreductase activity, acting on diphenols and related substances as donors, oxygen as acceptor"/>
    <property type="evidence" value="ECO:0007669"/>
    <property type="project" value="TreeGrafter"/>
</dbReference>
<organism evidence="13 14">
    <name type="scientific">Acidipila rosea</name>
    <dbReference type="NCBI Taxonomy" id="768535"/>
    <lineage>
        <taxon>Bacteria</taxon>
        <taxon>Pseudomonadati</taxon>
        <taxon>Acidobacteriota</taxon>
        <taxon>Terriglobia</taxon>
        <taxon>Terriglobales</taxon>
        <taxon>Acidobacteriaceae</taxon>
        <taxon>Acidipila</taxon>
    </lineage>
</organism>
<evidence type="ECO:0000256" key="10">
    <source>
        <dbReference type="ARBA" id="ARBA00023004"/>
    </source>
</evidence>
<evidence type="ECO:0000313" key="13">
    <source>
        <dbReference type="EMBL" id="TCK73565.1"/>
    </source>
</evidence>
<evidence type="ECO:0000256" key="12">
    <source>
        <dbReference type="PIRNR" id="PIRNR006446"/>
    </source>
</evidence>
<feature type="transmembrane region" description="Helical" evidence="12">
    <location>
        <begin position="20"/>
        <end position="42"/>
    </location>
</feature>
<evidence type="ECO:0000256" key="2">
    <source>
        <dbReference type="ARBA" id="ARBA00009819"/>
    </source>
</evidence>
<feature type="transmembrane region" description="Helical" evidence="12">
    <location>
        <begin position="93"/>
        <end position="119"/>
    </location>
</feature>
<evidence type="ECO:0000256" key="6">
    <source>
        <dbReference type="ARBA" id="ARBA00022692"/>
    </source>
</evidence>
<feature type="transmembrane region" description="Helical" evidence="12">
    <location>
        <begin position="126"/>
        <end position="148"/>
    </location>
</feature>
<evidence type="ECO:0000256" key="9">
    <source>
        <dbReference type="ARBA" id="ARBA00022989"/>
    </source>
</evidence>
<feature type="transmembrane region" description="Helical" evidence="12">
    <location>
        <begin position="185"/>
        <end position="207"/>
    </location>
</feature>
<feature type="transmembrane region" description="Helical" evidence="12">
    <location>
        <begin position="219"/>
        <end position="237"/>
    </location>
</feature>
<keyword evidence="7 12" id="KW-0479">Metal-binding</keyword>
<dbReference type="GO" id="GO:0046872">
    <property type="term" value="F:metal ion binding"/>
    <property type="evidence" value="ECO:0007669"/>
    <property type="project" value="UniProtKB-UniRule"/>
</dbReference>
<keyword evidence="3 12" id="KW-0813">Transport</keyword>
<evidence type="ECO:0000256" key="11">
    <source>
        <dbReference type="ARBA" id="ARBA00023136"/>
    </source>
</evidence>
<evidence type="ECO:0000313" key="14">
    <source>
        <dbReference type="Proteomes" id="UP000295210"/>
    </source>
</evidence>
<keyword evidence="8 12" id="KW-0249">Electron transport</keyword>
<feature type="transmembrane region" description="Helical" evidence="12">
    <location>
        <begin position="360"/>
        <end position="381"/>
    </location>
</feature>
<evidence type="ECO:0000256" key="5">
    <source>
        <dbReference type="ARBA" id="ARBA00022617"/>
    </source>
</evidence>
<keyword evidence="14" id="KW-1185">Reference proteome</keyword>
<dbReference type="PANTHER" id="PTHR30365">
    <property type="entry name" value="CYTOCHROME D UBIQUINOL OXIDASE"/>
    <property type="match status" value="1"/>
</dbReference>